<dbReference type="SUPFAM" id="SSF48576">
    <property type="entry name" value="Terpenoid synthases"/>
    <property type="match status" value="1"/>
</dbReference>
<dbReference type="InterPro" id="IPR008949">
    <property type="entry name" value="Isoprenoid_synthase_dom_sf"/>
</dbReference>
<evidence type="ECO:0000256" key="1">
    <source>
        <dbReference type="ARBA" id="ARBA00022679"/>
    </source>
</evidence>
<evidence type="ECO:0008006" key="4">
    <source>
        <dbReference type="Google" id="ProtNLM"/>
    </source>
</evidence>
<proteinExistence type="predicted"/>
<protein>
    <recommendedName>
        <fullName evidence="4">Squalene synthase</fullName>
    </recommendedName>
</protein>
<dbReference type="GO" id="GO:0051996">
    <property type="term" value="F:squalene synthase [NAD(P)H] activity"/>
    <property type="evidence" value="ECO:0007669"/>
    <property type="project" value="InterPro"/>
</dbReference>
<dbReference type="InterPro" id="IPR002060">
    <property type="entry name" value="Squ/phyt_synthse"/>
</dbReference>
<dbReference type="CDD" id="cd00683">
    <property type="entry name" value="Trans_IPPS_HH"/>
    <property type="match status" value="1"/>
</dbReference>
<name>A0A0G4FWL5_9ALVE</name>
<feature type="compositionally biased region" description="Acidic residues" evidence="2">
    <location>
        <begin position="356"/>
        <end position="366"/>
    </location>
</feature>
<accession>A0A0G4FWL5</accession>
<feature type="region of interest" description="Disordered" evidence="2">
    <location>
        <begin position="355"/>
        <end position="408"/>
    </location>
</feature>
<dbReference type="Pfam" id="PF00494">
    <property type="entry name" value="SQS_PSY"/>
    <property type="match status" value="1"/>
</dbReference>
<dbReference type="Gene3D" id="1.10.600.10">
    <property type="entry name" value="Farnesyl Diphosphate Synthase"/>
    <property type="match status" value="1"/>
</dbReference>
<dbReference type="InterPro" id="IPR033904">
    <property type="entry name" value="Trans_IPPS_HH"/>
</dbReference>
<sequence>MLTKVSRSFAAVILEVHEELRMAICVFYLVLRGLDTIEDDMKIPMEEKLKELEAFPSRLDTPGWNCKGKGYGEGDECSLLENFENVIAVYGKLKEPYRGVIQRACAEMSEGMREFLQNSGTPEKIEDYDRYCYFVAGLVGTGLTELFDLSGMVWNDARSQQSQSQGQQRKGGSSVRQKEKGQSAGAVPSVDAQERRRLAISMGLFLQKTNIIRDYREDIEETPPRQFWPREIWGKYVRKFELMRDPAHAPTSLRCLDAMVADALRHVPDCLQYLSMIGEPSIFRFCAIPQVMAISTLERCLHNRDIFLSPEPVKIRKGEAAKLILRSGDMKGAEGSFDFYLSVMRRRAEALLETAAMEEEEEEDEASSGHVGDERDAGVGGTSYRAHYSSETRHTGPGASSRPTSAGCSCNQMPSHCPACLPDDFPTNTKTEAIQVLKALDRAQAAVALHRARGNSDWQRAGR</sequence>
<dbReference type="SFLD" id="SFLDS00005">
    <property type="entry name" value="Isoprenoid_Synthase_Type_I"/>
    <property type="match status" value="1"/>
</dbReference>
<dbReference type="EMBL" id="CDMZ01000694">
    <property type="protein sequence ID" value="CEM19619.1"/>
    <property type="molecule type" value="Genomic_DNA"/>
</dbReference>
<feature type="compositionally biased region" description="Low complexity" evidence="2">
    <location>
        <begin position="158"/>
        <end position="175"/>
    </location>
</feature>
<gene>
    <name evidence="3" type="ORF">Cvel_19145</name>
</gene>
<dbReference type="PROSITE" id="PS01045">
    <property type="entry name" value="SQUALEN_PHYTOEN_SYN_2"/>
    <property type="match status" value="1"/>
</dbReference>
<reference evidence="3" key="1">
    <citation type="submission" date="2014-11" db="EMBL/GenBank/DDBJ databases">
        <authorList>
            <person name="Otto D Thomas"/>
            <person name="Naeem Raeece"/>
        </authorList>
    </citation>
    <scope>NUCLEOTIDE SEQUENCE</scope>
</reference>
<organism evidence="3">
    <name type="scientific">Chromera velia CCMP2878</name>
    <dbReference type="NCBI Taxonomy" id="1169474"/>
    <lineage>
        <taxon>Eukaryota</taxon>
        <taxon>Sar</taxon>
        <taxon>Alveolata</taxon>
        <taxon>Colpodellida</taxon>
        <taxon>Chromeraceae</taxon>
        <taxon>Chromera</taxon>
    </lineage>
</organism>
<dbReference type="InterPro" id="IPR044844">
    <property type="entry name" value="Trans_IPPS_euk-type"/>
</dbReference>
<dbReference type="GO" id="GO:0005789">
    <property type="term" value="C:endoplasmic reticulum membrane"/>
    <property type="evidence" value="ECO:0007669"/>
    <property type="project" value="TreeGrafter"/>
</dbReference>
<dbReference type="GO" id="GO:0045338">
    <property type="term" value="P:farnesyl diphosphate metabolic process"/>
    <property type="evidence" value="ECO:0007669"/>
    <property type="project" value="InterPro"/>
</dbReference>
<dbReference type="InterPro" id="IPR019845">
    <property type="entry name" value="Squalene/phytoene_synthase_CS"/>
</dbReference>
<evidence type="ECO:0000313" key="3">
    <source>
        <dbReference type="EMBL" id="CEM19619.1"/>
    </source>
</evidence>
<evidence type="ECO:0000256" key="2">
    <source>
        <dbReference type="SAM" id="MobiDB-lite"/>
    </source>
</evidence>
<keyword evidence="1" id="KW-0808">Transferase</keyword>
<dbReference type="PANTHER" id="PTHR11626">
    <property type="entry name" value="FARNESYL-DIPHOSPHATE FARNESYLTRANSFERASE"/>
    <property type="match status" value="1"/>
</dbReference>
<dbReference type="PANTHER" id="PTHR11626:SF2">
    <property type="entry name" value="SQUALENE SYNTHASE"/>
    <property type="match status" value="1"/>
</dbReference>
<dbReference type="VEuPathDB" id="CryptoDB:Cvel_19145"/>
<feature type="region of interest" description="Disordered" evidence="2">
    <location>
        <begin position="158"/>
        <end position="190"/>
    </location>
</feature>
<dbReference type="AlphaFoldDB" id="A0A0G4FWL5"/>
<dbReference type="PROSITE" id="PS01044">
    <property type="entry name" value="SQUALEN_PHYTOEN_SYN_1"/>
    <property type="match status" value="1"/>
</dbReference>
<dbReference type="SFLD" id="SFLDG01018">
    <property type="entry name" value="Squalene/Phytoene_Synthase_Lik"/>
    <property type="match status" value="1"/>
</dbReference>